<dbReference type="Pfam" id="PF00583">
    <property type="entry name" value="Acetyltransf_1"/>
    <property type="match status" value="1"/>
</dbReference>
<dbReference type="InterPro" id="IPR016181">
    <property type="entry name" value="Acyl_CoA_acyltransferase"/>
</dbReference>
<dbReference type="SUPFAM" id="SSF55729">
    <property type="entry name" value="Acyl-CoA N-acyltransferases (Nat)"/>
    <property type="match status" value="1"/>
</dbReference>
<organism evidence="2">
    <name type="scientific">freshwater metagenome</name>
    <dbReference type="NCBI Taxonomy" id="449393"/>
    <lineage>
        <taxon>unclassified sequences</taxon>
        <taxon>metagenomes</taxon>
        <taxon>ecological metagenomes</taxon>
    </lineage>
</organism>
<dbReference type="AlphaFoldDB" id="A0A6J7K665"/>
<proteinExistence type="predicted"/>
<sequence>MTSSSIKDHGQVVKLLSGKPKYLETFTTYSPAHRFIIAEVTDHSLSFSVRDEDGSIFAMALGTNPKILECDRVAVSRGVNVDLESFTHRADWDFYSIDTHEFANLDKAAETKNNEEIKELLDRDAPNSSVWPGNEEVLFWGEIREDNLLVATGALVKWRTGEVMFASIATRSEYRSKGLAQRLVSQMLSSANSKGIAHVGLGVFAGNASAKRAYENVGFSLIGEFSSYQRKEI</sequence>
<accession>A0A6J7K665</accession>
<dbReference type="GO" id="GO:0016747">
    <property type="term" value="F:acyltransferase activity, transferring groups other than amino-acyl groups"/>
    <property type="evidence" value="ECO:0007669"/>
    <property type="project" value="InterPro"/>
</dbReference>
<evidence type="ECO:0000259" key="1">
    <source>
        <dbReference type="PROSITE" id="PS51186"/>
    </source>
</evidence>
<dbReference type="InterPro" id="IPR000182">
    <property type="entry name" value="GNAT_dom"/>
</dbReference>
<protein>
    <submittedName>
        <fullName evidence="2">Unannotated protein</fullName>
    </submittedName>
</protein>
<dbReference type="CDD" id="cd04301">
    <property type="entry name" value="NAT_SF"/>
    <property type="match status" value="1"/>
</dbReference>
<name>A0A6J7K665_9ZZZZ</name>
<dbReference type="Gene3D" id="3.40.630.30">
    <property type="match status" value="1"/>
</dbReference>
<evidence type="ECO:0000313" key="2">
    <source>
        <dbReference type="EMBL" id="CAB4951256.1"/>
    </source>
</evidence>
<dbReference type="PROSITE" id="PS51186">
    <property type="entry name" value="GNAT"/>
    <property type="match status" value="1"/>
</dbReference>
<reference evidence="2" key="1">
    <citation type="submission" date="2020-05" db="EMBL/GenBank/DDBJ databases">
        <authorList>
            <person name="Chiriac C."/>
            <person name="Salcher M."/>
            <person name="Ghai R."/>
            <person name="Kavagutti S V."/>
        </authorList>
    </citation>
    <scope>NUCLEOTIDE SEQUENCE</scope>
</reference>
<feature type="domain" description="N-acetyltransferase" evidence="1">
    <location>
        <begin position="81"/>
        <end position="233"/>
    </location>
</feature>
<dbReference type="EMBL" id="CAFBNQ010000010">
    <property type="protein sequence ID" value="CAB4951256.1"/>
    <property type="molecule type" value="Genomic_DNA"/>
</dbReference>
<gene>
    <name evidence="2" type="ORF">UFOPK3861_00192</name>
</gene>